<evidence type="ECO:0000259" key="7">
    <source>
        <dbReference type="Pfam" id="PF00460"/>
    </source>
</evidence>
<comment type="subcellular location">
    <subcellularLocation>
        <location evidence="1 6">Bacterial flagellum basal body</location>
    </subcellularLocation>
</comment>
<dbReference type="PANTHER" id="PTHR30435:SF12">
    <property type="entry name" value="FLAGELLAR BASAL BODY ROD PROTEIN FLGB"/>
    <property type="match status" value="1"/>
</dbReference>
<keyword evidence="8" id="KW-0282">Flagellum</keyword>
<protein>
    <recommendedName>
        <fullName evidence="3 6">Flagellar basal body rod protein FlgB</fullName>
    </recommendedName>
</protein>
<keyword evidence="9" id="KW-1185">Reference proteome</keyword>
<dbReference type="InterPro" id="IPR006300">
    <property type="entry name" value="FlgB"/>
</dbReference>
<dbReference type="OrthoDB" id="9788334at2"/>
<keyword evidence="4 6" id="KW-0975">Bacterial flagellum</keyword>
<evidence type="ECO:0000313" key="9">
    <source>
        <dbReference type="Proteomes" id="UP000092695"/>
    </source>
</evidence>
<dbReference type="KEGG" id="woc:BA177_07245"/>
<feature type="domain" description="Flagellar basal body rod protein N-terminal" evidence="7">
    <location>
        <begin position="8"/>
        <end position="36"/>
    </location>
</feature>
<keyword evidence="8" id="KW-0966">Cell projection</keyword>
<comment type="function">
    <text evidence="5 6">Structural component of flagellum, the bacterial motility apparatus. Part of the rod structure of flagellar basal body.</text>
</comment>
<dbReference type="AlphaFoldDB" id="A0A193LKX7"/>
<dbReference type="InterPro" id="IPR001444">
    <property type="entry name" value="Flag_bb_rod_N"/>
</dbReference>
<evidence type="ECO:0000256" key="4">
    <source>
        <dbReference type="ARBA" id="ARBA00023143"/>
    </source>
</evidence>
<dbReference type="Pfam" id="PF00460">
    <property type="entry name" value="Flg_bb_rod"/>
    <property type="match status" value="1"/>
</dbReference>
<evidence type="ECO:0000256" key="3">
    <source>
        <dbReference type="ARBA" id="ARBA00014376"/>
    </source>
</evidence>
<dbReference type="Proteomes" id="UP000092695">
    <property type="component" value="Chromosome"/>
</dbReference>
<name>A0A193LKX7_9GAMM</name>
<dbReference type="RefSeq" id="WP_068619037.1">
    <property type="nucleotide sequence ID" value="NZ_CP016268.1"/>
</dbReference>
<comment type="similarity">
    <text evidence="2 6">Belongs to the flagella basal body rod proteins family.</text>
</comment>
<dbReference type="STRING" id="1548547.BA177_07245"/>
<keyword evidence="8" id="KW-0969">Cilium</keyword>
<sequence length="132" mass="14074">MKIQAFATHEHALRVRAQRNEVLSSNIANADTPNYKARDLDFASALKHAQGGPGGALPMKTTSTLHNQGVGFTSTGAELKFRVPTQPTLDGNTVETDVEQAAFAENAVQYRASLTFLNGAISGLRYAIKGGD</sequence>
<dbReference type="PIRSF" id="PIRSF002889">
    <property type="entry name" value="Rod_FlgB"/>
    <property type="match status" value="1"/>
</dbReference>
<comment type="subunit">
    <text evidence="6">The basal body constitutes a major portion of the flagellar organelle and consists of a number of rings mounted on a central rod.</text>
</comment>
<dbReference type="NCBIfam" id="TIGR01396">
    <property type="entry name" value="FlgB"/>
    <property type="match status" value="1"/>
</dbReference>
<organism evidence="8 9">
    <name type="scientific">Woeseia oceani</name>
    <dbReference type="NCBI Taxonomy" id="1548547"/>
    <lineage>
        <taxon>Bacteria</taxon>
        <taxon>Pseudomonadati</taxon>
        <taxon>Pseudomonadota</taxon>
        <taxon>Gammaproteobacteria</taxon>
        <taxon>Woeseiales</taxon>
        <taxon>Woeseiaceae</taxon>
        <taxon>Woeseia</taxon>
    </lineage>
</organism>
<gene>
    <name evidence="8" type="ORF">BA177_07245</name>
</gene>
<dbReference type="EMBL" id="CP016268">
    <property type="protein sequence ID" value="ANO53068.1"/>
    <property type="molecule type" value="Genomic_DNA"/>
</dbReference>
<evidence type="ECO:0000256" key="6">
    <source>
        <dbReference type="PIRNR" id="PIRNR002889"/>
    </source>
</evidence>
<accession>A0A193LKX7</accession>
<dbReference type="GO" id="GO:0071978">
    <property type="term" value="P:bacterial-type flagellum-dependent swarming motility"/>
    <property type="evidence" value="ECO:0007669"/>
    <property type="project" value="TreeGrafter"/>
</dbReference>
<reference evidence="8 9" key="1">
    <citation type="submission" date="2016-06" db="EMBL/GenBank/DDBJ databases">
        <title>Complete genome sequence of a deep-branching marine Gamma Proteobacterium Woeseia oceani type strain XK5.</title>
        <authorList>
            <person name="Mu D."/>
            <person name="Du Z."/>
        </authorList>
    </citation>
    <scope>NUCLEOTIDE SEQUENCE [LARGE SCALE GENOMIC DNA]</scope>
    <source>
        <strain evidence="8 9">XK5</strain>
    </source>
</reference>
<proteinExistence type="inferred from homology"/>
<dbReference type="PANTHER" id="PTHR30435">
    <property type="entry name" value="FLAGELLAR PROTEIN"/>
    <property type="match status" value="1"/>
</dbReference>
<evidence type="ECO:0000256" key="1">
    <source>
        <dbReference type="ARBA" id="ARBA00004117"/>
    </source>
</evidence>
<evidence type="ECO:0000313" key="8">
    <source>
        <dbReference type="EMBL" id="ANO53068.1"/>
    </source>
</evidence>
<evidence type="ECO:0000256" key="2">
    <source>
        <dbReference type="ARBA" id="ARBA00009677"/>
    </source>
</evidence>
<evidence type="ECO:0000256" key="5">
    <source>
        <dbReference type="ARBA" id="ARBA00024934"/>
    </source>
</evidence>
<dbReference type="GO" id="GO:0030694">
    <property type="term" value="C:bacterial-type flagellum basal body, rod"/>
    <property type="evidence" value="ECO:0007669"/>
    <property type="project" value="InterPro"/>
</dbReference>